<evidence type="ECO:0000259" key="5">
    <source>
        <dbReference type="Pfam" id="PF07992"/>
    </source>
</evidence>
<dbReference type="InterPro" id="IPR050446">
    <property type="entry name" value="FAD-oxidoreductase/Apoptosis"/>
</dbReference>
<dbReference type="SUPFAM" id="SSF55424">
    <property type="entry name" value="FAD/NAD-linked reductases, dimerisation (C-terminal) domain"/>
    <property type="match status" value="1"/>
</dbReference>
<sequence>MTATATGLTGGSPVVIVGAGQGGVQVAASLREGGFTGPVTVVDTESGLPYQRPPLSKAFLTGDGSRSLIDLRSESFFDENSISLHTGQRVDGIDRSAGKVALEGGEYLDYAHLVLATGAGPRTLPVPGADQEGVAVLRTLTDATLLRTLLPGQELRVVIVGGGFIGLEVAAVAAKLGHRVTIVETLPRLMARAVSPELATYVADMHRSHGTEILLGNRVVALPGKNGRVEAVELDDGSRIDADLVLVGIGAVPNTDLAVQADLEVGDGIVVDDGLRTSDPAVSAIGDCASFPSHHAGRRTRLESVQNAVDQARHVAHRLLTGSVEPYRSVPWFWTTQFELRVQMVGLPQEEDERVIHGDPSTGRFSVLRFHNGRLNSIESVNRPQDHVGGRKLLATELRPTLDELRQTDFKFDPKRFA</sequence>
<evidence type="ECO:0000313" key="7">
    <source>
        <dbReference type="EMBL" id="SED97046.1"/>
    </source>
</evidence>
<dbReference type="Pfam" id="PF14759">
    <property type="entry name" value="Reductase_C"/>
    <property type="match status" value="1"/>
</dbReference>
<organism evidence="7 8">
    <name type="scientific">Rhodococcus koreensis</name>
    <dbReference type="NCBI Taxonomy" id="99653"/>
    <lineage>
        <taxon>Bacteria</taxon>
        <taxon>Bacillati</taxon>
        <taxon>Actinomycetota</taxon>
        <taxon>Actinomycetes</taxon>
        <taxon>Mycobacteriales</taxon>
        <taxon>Nocardiaceae</taxon>
        <taxon>Rhodococcus</taxon>
    </lineage>
</organism>
<keyword evidence="3" id="KW-0274">FAD</keyword>
<evidence type="ECO:0000256" key="1">
    <source>
        <dbReference type="ARBA" id="ARBA00001974"/>
    </source>
</evidence>
<feature type="domain" description="FAD/NAD(P)-binding" evidence="5">
    <location>
        <begin position="14"/>
        <end position="312"/>
    </location>
</feature>
<dbReference type="GO" id="GO:0005737">
    <property type="term" value="C:cytoplasm"/>
    <property type="evidence" value="ECO:0007669"/>
    <property type="project" value="TreeGrafter"/>
</dbReference>
<comment type="cofactor">
    <cofactor evidence="1">
        <name>FAD</name>
        <dbReference type="ChEBI" id="CHEBI:57692"/>
    </cofactor>
</comment>
<dbReference type="Gene3D" id="3.50.50.60">
    <property type="entry name" value="FAD/NAD(P)-binding domain"/>
    <property type="match status" value="2"/>
</dbReference>
<keyword evidence="7" id="KW-0223">Dioxygenase</keyword>
<keyword evidence="2" id="KW-0285">Flavoprotein</keyword>
<dbReference type="AlphaFoldDB" id="A0A1H5F0X4"/>
<dbReference type="InterPro" id="IPR028202">
    <property type="entry name" value="Reductase_C"/>
</dbReference>
<dbReference type="Pfam" id="PF07992">
    <property type="entry name" value="Pyr_redox_2"/>
    <property type="match status" value="1"/>
</dbReference>
<dbReference type="PRINTS" id="PR00411">
    <property type="entry name" value="PNDRDTASEI"/>
</dbReference>
<keyword evidence="4" id="KW-0560">Oxidoreductase</keyword>
<evidence type="ECO:0000256" key="3">
    <source>
        <dbReference type="ARBA" id="ARBA00022827"/>
    </source>
</evidence>
<proteinExistence type="predicted"/>
<dbReference type="PANTHER" id="PTHR43557">
    <property type="entry name" value="APOPTOSIS-INDUCING FACTOR 1"/>
    <property type="match status" value="1"/>
</dbReference>
<evidence type="ECO:0000259" key="6">
    <source>
        <dbReference type="Pfam" id="PF14759"/>
    </source>
</evidence>
<protein>
    <submittedName>
        <fullName evidence="7">3-phenylpropionate/trans-cinnamate dioxygenase ferredoxin reductase subunit</fullName>
    </submittedName>
</protein>
<feature type="domain" description="Reductase C-terminal" evidence="6">
    <location>
        <begin position="332"/>
        <end position="410"/>
    </location>
</feature>
<dbReference type="InterPro" id="IPR016156">
    <property type="entry name" value="FAD/NAD-linked_Rdtase_dimer_sf"/>
</dbReference>
<dbReference type="InterPro" id="IPR036188">
    <property type="entry name" value="FAD/NAD-bd_sf"/>
</dbReference>
<name>A0A1H5F0X4_9NOCA</name>
<dbReference type="PRINTS" id="PR00368">
    <property type="entry name" value="FADPNR"/>
</dbReference>
<dbReference type="PANTHER" id="PTHR43557:SF2">
    <property type="entry name" value="RIESKE DOMAIN-CONTAINING PROTEIN-RELATED"/>
    <property type="match status" value="1"/>
</dbReference>
<dbReference type="EMBL" id="FNSV01000008">
    <property type="protein sequence ID" value="SED97046.1"/>
    <property type="molecule type" value="Genomic_DNA"/>
</dbReference>
<dbReference type="Gene3D" id="3.30.390.30">
    <property type="match status" value="1"/>
</dbReference>
<reference evidence="8" key="1">
    <citation type="submission" date="2016-10" db="EMBL/GenBank/DDBJ databases">
        <authorList>
            <person name="Varghese N."/>
            <person name="Submissions S."/>
        </authorList>
    </citation>
    <scope>NUCLEOTIDE SEQUENCE [LARGE SCALE GENOMIC DNA]</scope>
    <source>
        <strain evidence="8">DSM 44498</strain>
    </source>
</reference>
<evidence type="ECO:0000256" key="4">
    <source>
        <dbReference type="ARBA" id="ARBA00023002"/>
    </source>
</evidence>
<dbReference type="OrthoDB" id="3568330at2"/>
<accession>A0A1H5F0X4</accession>
<evidence type="ECO:0000313" key="8">
    <source>
        <dbReference type="Proteomes" id="UP000183561"/>
    </source>
</evidence>
<gene>
    <name evidence="7" type="ORF">SAMN04490239_9452</name>
</gene>
<dbReference type="RefSeq" id="WP_072949679.1">
    <property type="nucleotide sequence ID" value="NZ_FNSV01000008.1"/>
</dbReference>
<dbReference type="GO" id="GO:0051213">
    <property type="term" value="F:dioxygenase activity"/>
    <property type="evidence" value="ECO:0007669"/>
    <property type="project" value="UniProtKB-KW"/>
</dbReference>
<dbReference type="SUPFAM" id="SSF51905">
    <property type="entry name" value="FAD/NAD(P)-binding domain"/>
    <property type="match status" value="2"/>
</dbReference>
<dbReference type="InterPro" id="IPR023753">
    <property type="entry name" value="FAD/NAD-binding_dom"/>
</dbReference>
<keyword evidence="8" id="KW-1185">Reference proteome</keyword>
<dbReference type="GO" id="GO:0016651">
    <property type="term" value="F:oxidoreductase activity, acting on NAD(P)H"/>
    <property type="evidence" value="ECO:0007669"/>
    <property type="project" value="TreeGrafter"/>
</dbReference>
<dbReference type="Proteomes" id="UP000183561">
    <property type="component" value="Unassembled WGS sequence"/>
</dbReference>
<evidence type="ECO:0000256" key="2">
    <source>
        <dbReference type="ARBA" id="ARBA00022630"/>
    </source>
</evidence>